<proteinExistence type="predicted"/>
<dbReference type="InterPro" id="IPR018060">
    <property type="entry name" value="HTH_AraC"/>
</dbReference>
<organism evidence="5 6">
    <name type="scientific">Winogradskya consettensis</name>
    <dbReference type="NCBI Taxonomy" id="113560"/>
    <lineage>
        <taxon>Bacteria</taxon>
        <taxon>Bacillati</taxon>
        <taxon>Actinomycetota</taxon>
        <taxon>Actinomycetes</taxon>
        <taxon>Micromonosporales</taxon>
        <taxon>Micromonosporaceae</taxon>
        <taxon>Winogradskya</taxon>
    </lineage>
</organism>
<dbReference type="InterPro" id="IPR009057">
    <property type="entry name" value="Homeodomain-like_sf"/>
</dbReference>
<feature type="domain" description="HTH araC/xylS-type" evidence="4">
    <location>
        <begin position="210"/>
        <end position="308"/>
    </location>
</feature>
<dbReference type="GO" id="GO:0003700">
    <property type="term" value="F:DNA-binding transcription factor activity"/>
    <property type="evidence" value="ECO:0007669"/>
    <property type="project" value="InterPro"/>
</dbReference>
<evidence type="ECO:0000256" key="3">
    <source>
        <dbReference type="ARBA" id="ARBA00023163"/>
    </source>
</evidence>
<evidence type="ECO:0000313" key="5">
    <source>
        <dbReference type="EMBL" id="GIM80944.1"/>
    </source>
</evidence>
<sequence>MALVLDTSLVAPADRAEAVRAAMRLARVPALLTHESEERIHARLSFWQLGEGAALMHRAGSGLVLRRTPGMVRRIAEDRLGFVLLGPGRWSFAQGAAERREQCADWGIMMVDQALPYEFGRYGDGATVSFNVDRAALGLPGDLIRAAAPRLRASPVRRLVMEHLLGLTEALDQPAPVRSLLGSATVDLVRALVATTADPRVEQPGEALLTQTKLYVRRHYGDPALDAARIARVHAVSVRRLYAVWAGDAETLAGHIIRVRLEEARSLLAVRTQPVAAVGRACGFVDMAHFARRFRQAFGMSPREWRAVGGLGTLPGTTDRTGIDQP</sequence>
<dbReference type="InterPro" id="IPR018062">
    <property type="entry name" value="HTH_AraC-typ_CS"/>
</dbReference>
<keyword evidence="3" id="KW-0804">Transcription</keyword>
<gene>
    <name evidence="5" type="ORF">Aco04nite_73800</name>
</gene>
<comment type="caution">
    <text evidence="5">The sequence shown here is derived from an EMBL/GenBank/DDBJ whole genome shotgun (WGS) entry which is preliminary data.</text>
</comment>
<evidence type="ECO:0000256" key="2">
    <source>
        <dbReference type="ARBA" id="ARBA00023125"/>
    </source>
</evidence>
<dbReference type="SUPFAM" id="SSF46689">
    <property type="entry name" value="Homeodomain-like"/>
    <property type="match status" value="1"/>
</dbReference>
<dbReference type="InterPro" id="IPR050204">
    <property type="entry name" value="AraC_XylS_family_regulators"/>
</dbReference>
<evidence type="ECO:0000259" key="4">
    <source>
        <dbReference type="PROSITE" id="PS01124"/>
    </source>
</evidence>
<dbReference type="InterPro" id="IPR020449">
    <property type="entry name" value="Tscrpt_reg_AraC-type_HTH"/>
</dbReference>
<keyword evidence="6" id="KW-1185">Reference proteome</keyword>
<dbReference type="SMART" id="SM00342">
    <property type="entry name" value="HTH_ARAC"/>
    <property type="match status" value="1"/>
</dbReference>
<keyword evidence="1" id="KW-0805">Transcription regulation</keyword>
<dbReference type="EMBL" id="BOQP01000045">
    <property type="protein sequence ID" value="GIM80944.1"/>
    <property type="molecule type" value="Genomic_DNA"/>
</dbReference>
<evidence type="ECO:0000313" key="6">
    <source>
        <dbReference type="Proteomes" id="UP000680865"/>
    </source>
</evidence>
<protein>
    <recommendedName>
        <fullName evidence="4">HTH araC/xylS-type domain-containing protein</fullName>
    </recommendedName>
</protein>
<dbReference type="PROSITE" id="PS00041">
    <property type="entry name" value="HTH_ARAC_FAMILY_1"/>
    <property type="match status" value="1"/>
</dbReference>
<reference evidence="5" key="1">
    <citation type="submission" date="2021-03" db="EMBL/GenBank/DDBJ databases">
        <title>Whole genome shotgun sequence of Actinoplanes consettensis NBRC 14913.</title>
        <authorList>
            <person name="Komaki H."/>
            <person name="Tamura T."/>
        </authorList>
    </citation>
    <scope>NUCLEOTIDE SEQUENCE</scope>
    <source>
        <strain evidence="5">NBRC 14913</strain>
    </source>
</reference>
<keyword evidence="2" id="KW-0238">DNA-binding</keyword>
<dbReference type="Gene3D" id="1.10.10.60">
    <property type="entry name" value="Homeodomain-like"/>
    <property type="match status" value="1"/>
</dbReference>
<dbReference type="RefSeq" id="WP_213001822.1">
    <property type="nucleotide sequence ID" value="NZ_BAAATW010000020.1"/>
</dbReference>
<dbReference type="GO" id="GO:0043565">
    <property type="term" value="F:sequence-specific DNA binding"/>
    <property type="evidence" value="ECO:0007669"/>
    <property type="project" value="InterPro"/>
</dbReference>
<name>A0A919T082_9ACTN</name>
<dbReference type="PRINTS" id="PR00032">
    <property type="entry name" value="HTHARAC"/>
</dbReference>
<dbReference type="PROSITE" id="PS01124">
    <property type="entry name" value="HTH_ARAC_FAMILY_2"/>
    <property type="match status" value="1"/>
</dbReference>
<dbReference type="PANTHER" id="PTHR46796:SF6">
    <property type="entry name" value="ARAC SUBFAMILY"/>
    <property type="match status" value="1"/>
</dbReference>
<dbReference type="Pfam" id="PF12833">
    <property type="entry name" value="HTH_18"/>
    <property type="match status" value="1"/>
</dbReference>
<accession>A0A919T082</accession>
<dbReference type="Proteomes" id="UP000680865">
    <property type="component" value="Unassembled WGS sequence"/>
</dbReference>
<evidence type="ECO:0000256" key="1">
    <source>
        <dbReference type="ARBA" id="ARBA00023015"/>
    </source>
</evidence>
<dbReference type="PANTHER" id="PTHR46796">
    <property type="entry name" value="HTH-TYPE TRANSCRIPTIONAL ACTIVATOR RHAS-RELATED"/>
    <property type="match status" value="1"/>
</dbReference>
<dbReference type="AlphaFoldDB" id="A0A919T082"/>